<dbReference type="Pfam" id="PF07503">
    <property type="entry name" value="zf-HYPF"/>
    <property type="match status" value="2"/>
</dbReference>
<dbReference type="InterPro" id="IPR004421">
    <property type="entry name" value="Carbamoyltransferase_HypF"/>
</dbReference>
<dbReference type="Gene3D" id="3.30.420.40">
    <property type="match status" value="1"/>
</dbReference>
<evidence type="ECO:0000313" key="14">
    <source>
        <dbReference type="EMBL" id="AOT71638.1"/>
    </source>
</evidence>
<dbReference type="Pfam" id="PF01300">
    <property type="entry name" value="Sua5_yciO_yrdC"/>
    <property type="match status" value="1"/>
</dbReference>
<keyword evidence="5" id="KW-0479">Metal-binding</keyword>
<name>A0A1D8GL60_9FIRM</name>
<dbReference type="PANTHER" id="PTHR42959">
    <property type="entry name" value="CARBAMOYLTRANSFERASE"/>
    <property type="match status" value="1"/>
</dbReference>
<dbReference type="InterPro" id="IPR011125">
    <property type="entry name" value="Znf_HypF"/>
</dbReference>
<dbReference type="InterPro" id="IPR001792">
    <property type="entry name" value="Acylphosphatase-like_dom"/>
</dbReference>
<feature type="domain" description="Acylphosphatase-like" evidence="12">
    <location>
        <begin position="5"/>
        <end position="91"/>
    </location>
</feature>
<comment type="similarity">
    <text evidence="2">Belongs to the acylphosphatase family.</text>
</comment>
<feature type="active site" evidence="11">
    <location>
        <position position="38"/>
    </location>
</feature>
<gene>
    <name evidence="14" type="ORF">Gferi_20120</name>
</gene>
<dbReference type="InterPro" id="IPR017968">
    <property type="entry name" value="Acylphosphatase_CS"/>
</dbReference>
<dbReference type="PANTHER" id="PTHR42959:SF1">
    <property type="entry name" value="CARBAMOYLTRANSFERASE HYPF"/>
    <property type="match status" value="1"/>
</dbReference>
<keyword evidence="15" id="KW-1185">Reference proteome</keyword>
<keyword evidence="6" id="KW-0863">Zinc-finger</keyword>
<accession>A0A1D8GL60</accession>
<sequence>MRNYRRFIKVTGIVQGVGFRPFVYRIALEENLKGWVNNTAVGVRIEVEGNLENLEAFQRKLTEEAPPLSKVEEVIVENLPYFGYDSFNIEKSHGKEEVLTLISPDVSICAQCEEEIKNADNHRYGYPFTNCTNCGPRFSIIQQLPYDREMTTMKKFPMCDKCKEEYKNPLDRRFHAQPNACPDCGPRMWLTDQRGNPIDTQDPMEELYRRLKAGAIVGVKGLGGFQLVCDGKNPAAVQKLRTRKRRPWKPFALMMRDLKTLRAYCHVNEKEEEILTGIQKPILLLDKKNEGLPESIAPGQKRLGIMLPYTPLHHLLFHGSLEVLIMTSGNISGLPIEYKNEEAIDHLGEIVDCFLLHDREIHIPVDDSVSRVVLGKERLIRRSRGYAPIPIKIEGIEETLACGSHLKNTFCISKKDMAFFGQHIGDLENLETYQHFQACVDHFKSVYGIQPHIIAHDLHPEYLSTVYAEKETGDKVAIQHHHAHIASCMAEHGIHEPVIGIAYDGTGYGTDGKIWGGEFLICDYEGFQRVGHLNYMRMPGGETAVKEPWRMAASQLYALRGEALELPLSMEVSEEEKTNIIQVLKHQLNCPETSSMGRLFDSVAGLLGICKTITYEAQGAIELEGISNLSESIPYSYQLEILDEAYVVNTRPIIEEIIQDIEKGVEASRIAGRFHETVIRFTIELCCKIYEKYGISKIVLSGGVFQNEILLKEVYYRLTEKDFQVYMHEQIPCNDGGIALGQLVIANRRIKKGDNKSCV</sequence>
<evidence type="ECO:0000256" key="6">
    <source>
        <dbReference type="ARBA" id="ARBA00022771"/>
    </source>
</evidence>
<comment type="catalytic activity">
    <reaction evidence="9">
        <text>C-terminal L-cysteinyl-[HypE protein] + carbamoyl phosphate + ATP + H2O = C-terminal S-carboxamide-L-cysteinyl-[HypE protein] + AMP + phosphate + diphosphate + H(+)</text>
        <dbReference type="Rhea" id="RHEA:55636"/>
        <dbReference type="Rhea" id="RHEA-COMP:14247"/>
        <dbReference type="Rhea" id="RHEA-COMP:14392"/>
        <dbReference type="ChEBI" id="CHEBI:15377"/>
        <dbReference type="ChEBI" id="CHEBI:15378"/>
        <dbReference type="ChEBI" id="CHEBI:30616"/>
        <dbReference type="ChEBI" id="CHEBI:33019"/>
        <dbReference type="ChEBI" id="CHEBI:43474"/>
        <dbReference type="ChEBI" id="CHEBI:58228"/>
        <dbReference type="ChEBI" id="CHEBI:76913"/>
        <dbReference type="ChEBI" id="CHEBI:139126"/>
        <dbReference type="ChEBI" id="CHEBI:456215"/>
    </reaction>
</comment>
<evidence type="ECO:0000256" key="7">
    <source>
        <dbReference type="ARBA" id="ARBA00022833"/>
    </source>
</evidence>
<evidence type="ECO:0000256" key="2">
    <source>
        <dbReference type="ARBA" id="ARBA00005614"/>
    </source>
</evidence>
<dbReference type="Gene3D" id="3.90.870.50">
    <property type="match status" value="1"/>
</dbReference>
<dbReference type="InterPro" id="IPR036046">
    <property type="entry name" value="Acylphosphatase-like_dom_sf"/>
</dbReference>
<dbReference type="InterPro" id="IPR006070">
    <property type="entry name" value="Sua5-like_dom"/>
</dbReference>
<organism evidence="14 15">
    <name type="scientific">Geosporobacter ferrireducens</name>
    <dbReference type="NCBI Taxonomy" id="1424294"/>
    <lineage>
        <taxon>Bacteria</taxon>
        <taxon>Bacillati</taxon>
        <taxon>Bacillota</taxon>
        <taxon>Clostridia</taxon>
        <taxon>Peptostreptococcales</taxon>
        <taxon>Thermotaleaceae</taxon>
        <taxon>Geosporobacter</taxon>
    </lineage>
</organism>
<dbReference type="GO" id="GO:0051604">
    <property type="term" value="P:protein maturation"/>
    <property type="evidence" value="ECO:0007669"/>
    <property type="project" value="TreeGrafter"/>
</dbReference>
<dbReference type="GO" id="GO:0003998">
    <property type="term" value="F:acylphosphatase activity"/>
    <property type="evidence" value="ECO:0007669"/>
    <property type="project" value="UniProtKB-EC"/>
</dbReference>
<comment type="catalytic activity">
    <reaction evidence="8 11">
        <text>an acyl phosphate + H2O = a carboxylate + phosphate + H(+)</text>
        <dbReference type="Rhea" id="RHEA:14965"/>
        <dbReference type="ChEBI" id="CHEBI:15377"/>
        <dbReference type="ChEBI" id="CHEBI:15378"/>
        <dbReference type="ChEBI" id="CHEBI:29067"/>
        <dbReference type="ChEBI" id="CHEBI:43474"/>
        <dbReference type="ChEBI" id="CHEBI:59918"/>
        <dbReference type="EC" id="3.6.1.7"/>
    </reaction>
</comment>
<comment type="pathway">
    <text evidence="1">Protein modification; [NiFe] hydrogenase maturation.</text>
</comment>
<evidence type="ECO:0000256" key="10">
    <source>
        <dbReference type="PIRNR" id="PIRNR006256"/>
    </source>
</evidence>
<dbReference type="SUPFAM" id="SSF54975">
    <property type="entry name" value="Acylphosphatase/BLUF domain-like"/>
    <property type="match status" value="1"/>
</dbReference>
<protein>
    <recommendedName>
        <fullName evidence="10">Carbamoyltransferase</fullName>
        <ecNumber evidence="10">6.2.-.-</ecNumber>
    </recommendedName>
</protein>
<dbReference type="Gene3D" id="3.30.420.360">
    <property type="match status" value="1"/>
</dbReference>
<dbReference type="Pfam" id="PF22521">
    <property type="entry name" value="HypF_C_2"/>
    <property type="match status" value="1"/>
</dbReference>
<evidence type="ECO:0000256" key="1">
    <source>
        <dbReference type="ARBA" id="ARBA00004711"/>
    </source>
</evidence>
<dbReference type="InterPro" id="IPR041440">
    <property type="entry name" value="HypF_C"/>
</dbReference>
<evidence type="ECO:0000256" key="9">
    <source>
        <dbReference type="ARBA" id="ARBA00048220"/>
    </source>
</evidence>
<dbReference type="Pfam" id="PF17788">
    <property type="entry name" value="HypF_C"/>
    <property type="match status" value="1"/>
</dbReference>
<evidence type="ECO:0000256" key="8">
    <source>
        <dbReference type="ARBA" id="ARBA00047645"/>
    </source>
</evidence>
<dbReference type="RefSeq" id="WP_069979689.1">
    <property type="nucleotide sequence ID" value="NZ_CP017269.1"/>
</dbReference>
<feature type="domain" description="YrdC-like" evidence="13">
    <location>
        <begin position="201"/>
        <end position="385"/>
    </location>
</feature>
<dbReference type="InterPro" id="IPR051060">
    <property type="entry name" value="Carbamoyltrans_HypF-like"/>
</dbReference>
<reference evidence="14 15" key="1">
    <citation type="submission" date="2016-09" db="EMBL/GenBank/DDBJ databases">
        <title>Genomic analysis reveals versatility of anaerobic energy metabolism of Geosporobacter ferrireducens IRF9 of phylum Firmicutes.</title>
        <authorList>
            <person name="Kim S.-J."/>
        </authorList>
    </citation>
    <scope>NUCLEOTIDE SEQUENCE [LARGE SCALE GENOMIC DNA]</scope>
    <source>
        <strain evidence="14 15">IRF9</strain>
    </source>
</reference>
<comment type="similarity">
    <text evidence="3 10">Belongs to the carbamoyltransferase HypF family.</text>
</comment>
<dbReference type="Pfam" id="PF00708">
    <property type="entry name" value="Acylphosphatase"/>
    <property type="match status" value="1"/>
</dbReference>
<dbReference type="GO" id="GO:0003725">
    <property type="term" value="F:double-stranded RNA binding"/>
    <property type="evidence" value="ECO:0007669"/>
    <property type="project" value="InterPro"/>
</dbReference>
<dbReference type="GO" id="GO:0016743">
    <property type="term" value="F:carboxyl- or carbamoyltransferase activity"/>
    <property type="evidence" value="ECO:0007669"/>
    <property type="project" value="UniProtKB-UniRule"/>
</dbReference>
<evidence type="ECO:0000259" key="13">
    <source>
        <dbReference type="PROSITE" id="PS51163"/>
    </source>
</evidence>
<keyword evidence="7" id="KW-0862">Zinc</keyword>
<evidence type="ECO:0000256" key="3">
    <source>
        <dbReference type="ARBA" id="ARBA00008097"/>
    </source>
</evidence>
<keyword evidence="4" id="KW-0436">Ligase</keyword>
<evidence type="ECO:0000256" key="5">
    <source>
        <dbReference type="ARBA" id="ARBA00022723"/>
    </source>
</evidence>
<dbReference type="SUPFAM" id="SSF53067">
    <property type="entry name" value="Actin-like ATPase domain"/>
    <property type="match status" value="1"/>
</dbReference>
<evidence type="ECO:0000313" key="15">
    <source>
        <dbReference type="Proteomes" id="UP000095743"/>
    </source>
</evidence>
<dbReference type="OrthoDB" id="9808093at2"/>
<dbReference type="EC" id="6.2.-.-" evidence="10"/>
<dbReference type="PIRSF" id="PIRSF006256">
    <property type="entry name" value="CMPcnvr_hdrg_mat"/>
    <property type="match status" value="1"/>
</dbReference>
<dbReference type="InterPro" id="IPR043129">
    <property type="entry name" value="ATPase_NBD"/>
</dbReference>
<keyword evidence="11" id="KW-0378">Hydrolase</keyword>
<dbReference type="UniPathway" id="UPA00335"/>
<evidence type="ECO:0000256" key="11">
    <source>
        <dbReference type="PROSITE-ProRule" id="PRU00520"/>
    </source>
</evidence>
<dbReference type="STRING" id="1424294.Gferi_20120"/>
<evidence type="ECO:0000256" key="4">
    <source>
        <dbReference type="ARBA" id="ARBA00022598"/>
    </source>
</evidence>
<dbReference type="EMBL" id="CP017269">
    <property type="protein sequence ID" value="AOT71638.1"/>
    <property type="molecule type" value="Genomic_DNA"/>
</dbReference>
<dbReference type="GO" id="GO:0008270">
    <property type="term" value="F:zinc ion binding"/>
    <property type="evidence" value="ECO:0007669"/>
    <property type="project" value="UniProtKB-KW"/>
</dbReference>
<dbReference type="FunFam" id="3.30.420.40:FF:000124">
    <property type="entry name" value="Carbamoyltransferase HypF"/>
    <property type="match status" value="1"/>
</dbReference>
<dbReference type="KEGG" id="gfe:Gferi_20120"/>
<dbReference type="SUPFAM" id="SSF55821">
    <property type="entry name" value="YrdC/RibB"/>
    <property type="match status" value="1"/>
</dbReference>
<dbReference type="PROSITE" id="PS00150">
    <property type="entry name" value="ACYLPHOSPHATASE_1"/>
    <property type="match status" value="1"/>
</dbReference>
<dbReference type="Gene3D" id="3.30.110.120">
    <property type="match status" value="1"/>
</dbReference>
<evidence type="ECO:0000259" key="12">
    <source>
        <dbReference type="PROSITE" id="PS51160"/>
    </source>
</evidence>
<dbReference type="AlphaFoldDB" id="A0A1D8GL60"/>
<keyword evidence="14" id="KW-0808">Transferase</keyword>
<dbReference type="GO" id="GO:0016874">
    <property type="term" value="F:ligase activity"/>
    <property type="evidence" value="ECO:0007669"/>
    <property type="project" value="UniProtKB-UniRule"/>
</dbReference>
<dbReference type="NCBIfam" id="TIGR00143">
    <property type="entry name" value="hypF"/>
    <property type="match status" value="1"/>
</dbReference>
<dbReference type="Proteomes" id="UP000095743">
    <property type="component" value="Chromosome"/>
</dbReference>
<dbReference type="InterPro" id="IPR017945">
    <property type="entry name" value="DHBP_synth_RibB-like_a/b_dom"/>
</dbReference>
<dbReference type="PROSITE" id="PS51160">
    <property type="entry name" value="ACYLPHOSPHATASE_3"/>
    <property type="match status" value="1"/>
</dbReference>
<feature type="active site" evidence="11">
    <location>
        <position position="20"/>
    </location>
</feature>
<dbReference type="PROSITE" id="PS51163">
    <property type="entry name" value="YRDC"/>
    <property type="match status" value="1"/>
</dbReference>
<dbReference type="InterPro" id="IPR055128">
    <property type="entry name" value="HypF_C_2"/>
</dbReference>
<proteinExistence type="inferred from homology"/>